<keyword evidence="2" id="KW-1003">Cell membrane</keyword>
<feature type="domain" description="ABC3 transporter permease C-terminal" evidence="8">
    <location>
        <begin position="338"/>
        <end position="453"/>
    </location>
</feature>
<comment type="subcellular location">
    <subcellularLocation>
        <location evidence="1">Cell membrane</location>
        <topology evidence="1">Multi-pass membrane protein</topology>
    </subcellularLocation>
</comment>
<evidence type="ECO:0000256" key="3">
    <source>
        <dbReference type="ARBA" id="ARBA00022692"/>
    </source>
</evidence>
<evidence type="ECO:0000313" key="10">
    <source>
        <dbReference type="Proteomes" id="UP000244915"/>
    </source>
</evidence>
<feature type="transmembrane region" description="Helical" evidence="7">
    <location>
        <begin position="376"/>
        <end position="404"/>
    </location>
</feature>
<evidence type="ECO:0000256" key="5">
    <source>
        <dbReference type="ARBA" id="ARBA00023136"/>
    </source>
</evidence>
<keyword evidence="4 7" id="KW-1133">Transmembrane helix</keyword>
<feature type="transmembrane region" description="Helical" evidence="7">
    <location>
        <begin position="430"/>
        <end position="450"/>
    </location>
</feature>
<keyword evidence="5 7" id="KW-0472">Membrane</keyword>
<evidence type="ECO:0000313" key="9">
    <source>
        <dbReference type="EMBL" id="AWI85081.1"/>
    </source>
</evidence>
<feature type="compositionally biased region" description="Basic and acidic residues" evidence="6">
    <location>
        <begin position="212"/>
        <end position="222"/>
    </location>
</feature>
<feature type="transmembrane region" description="Helical" evidence="7">
    <location>
        <begin position="15"/>
        <end position="37"/>
    </location>
</feature>
<dbReference type="EMBL" id="CP022190">
    <property type="protein sequence ID" value="AWI85081.1"/>
    <property type="molecule type" value="Genomic_DNA"/>
</dbReference>
<protein>
    <recommendedName>
        <fullName evidence="8">ABC3 transporter permease C-terminal domain-containing protein</fullName>
    </recommendedName>
</protein>
<reference evidence="9 10" key="1">
    <citation type="submission" date="2017-06" db="EMBL/GenBank/DDBJ databases">
        <title>Yangia sp. YSBP01 complete genome sequence.</title>
        <authorList>
            <person name="Woo J.-H."/>
            <person name="Kim H.-S."/>
        </authorList>
    </citation>
    <scope>NUCLEOTIDE SEQUENCE [LARGE SCALE GENOMIC DNA]</scope>
    <source>
        <strain evidence="9 10">YSBP01</strain>
    </source>
</reference>
<evidence type="ECO:0000256" key="1">
    <source>
        <dbReference type="ARBA" id="ARBA00004651"/>
    </source>
</evidence>
<name>A0A2U8HH73_9RHOB</name>
<organism evidence="9 10">
    <name type="scientific">Alloyangia pacifica</name>
    <dbReference type="NCBI Taxonomy" id="311180"/>
    <lineage>
        <taxon>Bacteria</taxon>
        <taxon>Pseudomonadati</taxon>
        <taxon>Pseudomonadota</taxon>
        <taxon>Alphaproteobacteria</taxon>
        <taxon>Rhodobacterales</taxon>
        <taxon>Roseobacteraceae</taxon>
        <taxon>Alloyangia</taxon>
    </lineage>
</organism>
<gene>
    <name evidence="9" type="ORF">CEW88_15050</name>
</gene>
<dbReference type="Proteomes" id="UP000244915">
    <property type="component" value="Chromosome 2"/>
</dbReference>
<dbReference type="InterPro" id="IPR003838">
    <property type="entry name" value="ABC3_permease_C"/>
</dbReference>
<feature type="transmembrane region" description="Helical" evidence="7">
    <location>
        <begin position="333"/>
        <end position="356"/>
    </location>
</feature>
<dbReference type="PANTHER" id="PTHR43738:SF2">
    <property type="entry name" value="ABC TRANSPORTER PERMEASE"/>
    <property type="match status" value="1"/>
</dbReference>
<dbReference type="Pfam" id="PF02687">
    <property type="entry name" value="FtsX"/>
    <property type="match status" value="1"/>
</dbReference>
<evidence type="ECO:0000259" key="8">
    <source>
        <dbReference type="Pfam" id="PF02687"/>
    </source>
</evidence>
<evidence type="ECO:0000256" key="6">
    <source>
        <dbReference type="SAM" id="MobiDB-lite"/>
    </source>
</evidence>
<feature type="transmembrane region" description="Helical" evidence="7">
    <location>
        <begin position="49"/>
        <end position="72"/>
    </location>
</feature>
<dbReference type="InterPro" id="IPR051125">
    <property type="entry name" value="ABC-4/HrtB_transporter"/>
</dbReference>
<dbReference type="PANTHER" id="PTHR43738">
    <property type="entry name" value="ABC TRANSPORTER, MEMBRANE PROTEIN"/>
    <property type="match status" value="1"/>
</dbReference>
<sequence>MRLIWDALPALAQDVALLALLLLPALVTGLLVLRGYAPWPLLRGFLGRFRWSTGLFVLLIGISTGMGIGLLAQERGLRRGTAQAADKFDVIVAAPGSELTALFASVFLQPSDMGLVSGTAYAEIAGHPQVSIAAPLAFGDSYGSAPVVGTTADFLRHLSEDRIEGRLWEDHAEAVIGALMPLEIGAGFTPAHGTGDAADPEAHGGSHQAVGAEDHDGDTLHDEAHDHGAAITVVGRMAPTGTPWDRAILIPVEYVWEIHGLANGHAPDNEARIGAPFDPEYFPGTPAVVVRAQELWANYALRSEFTRDGETMAFFPGAVLSRLYRVMGDVRQAMSVMALVTQGLVAASVLTGLFILTRLFRRQIALLRALGAPRRFVFATVWAFCAVLLLAGALLGLAVGWGAAELLSRVLSARTDIAISALPGWTELHLLAGFVSLALLLSLLPAAVVLRQPLLDGLRS</sequence>
<dbReference type="OrthoDB" id="9784014at2"/>
<dbReference type="GO" id="GO:0005886">
    <property type="term" value="C:plasma membrane"/>
    <property type="evidence" value="ECO:0007669"/>
    <property type="project" value="UniProtKB-SubCell"/>
</dbReference>
<evidence type="ECO:0000256" key="7">
    <source>
        <dbReference type="SAM" id="Phobius"/>
    </source>
</evidence>
<evidence type="ECO:0000256" key="4">
    <source>
        <dbReference type="ARBA" id="ARBA00022989"/>
    </source>
</evidence>
<evidence type="ECO:0000256" key="2">
    <source>
        <dbReference type="ARBA" id="ARBA00022475"/>
    </source>
</evidence>
<proteinExistence type="predicted"/>
<dbReference type="AlphaFoldDB" id="A0A2U8HH73"/>
<accession>A0A2U8HH73</accession>
<keyword evidence="3 7" id="KW-0812">Transmembrane</keyword>
<dbReference type="KEGG" id="ypac:CEW88_15050"/>
<dbReference type="RefSeq" id="WP_108968507.1">
    <property type="nucleotide sequence ID" value="NZ_CP022190.1"/>
</dbReference>
<feature type="region of interest" description="Disordered" evidence="6">
    <location>
        <begin position="190"/>
        <end position="222"/>
    </location>
</feature>